<comment type="caution">
    <text evidence="1">The sequence shown here is derived from an EMBL/GenBank/DDBJ whole genome shotgun (WGS) entry which is preliminary data.</text>
</comment>
<proteinExistence type="predicted"/>
<name>A0A4R2BP36_9HYPH</name>
<dbReference type="AlphaFoldDB" id="A0A4R2BP36"/>
<dbReference type="Proteomes" id="UP000295043">
    <property type="component" value="Unassembled WGS sequence"/>
</dbReference>
<evidence type="ECO:0000313" key="1">
    <source>
        <dbReference type="EMBL" id="TCN29016.1"/>
    </source>
</evidence>
<protein>
    <submittedName>
        <fullName evidence="1">Uncharacterized protein</fullName>
    </submittedName>
</protein>
<gene>
    <name evidence="1" type="ORF">EV184_111118</name>
</gene>
<organism evidence="1 2">
    <name type="scientific">Sinorhizobium americanum</name>
    <dbReference type="NCBI Taxonomy" id="194963"/>
    <lineage>
        <taxon>Bacteria</taxon>
        <taxon>Pseudomonadati</taxon>
        <taxon>Pseudomonadota</taxon>
        <taxon>Alphaproteobacteria</taxon>
        <taxon>Hyphomicrobiales</taxon>
        <taxon>Rhizobiaceae</taxon>
        <taxon>Sinorhizobium/Ensifer group</taxon>
        <taxon>Sinorhizobium</taxon>
    </lineage>
</organism>
<dbReference type="EMBL" id="SLVU01000011">
    <property type="protein sequence ID" value="TCN29016.1"/>
    <property type="molecule type" value="Genomic_DNA"/>
</dbReference>
<accession>A0A4R2BP36</accession>
<reference evidence="1 2" key="1">
    <citation type="submission" date="2019-03" db="EMBL/GenBank/DDBJ databases">
        <title>Genomic Encyclopedia of Type Strains, Phase IV (KMG-V): Genome sequencing to study the core and pangenomes of soil and plant-associated prokaryotes.</title>
        <authorList>
            <person name="Whitman W."/>
        </authorList>
    </citation>
    <scope>NUCLEOTIDE SEQUENCE [LARGE SCALE GENOMIC DNA]</scope>
    <source>
        <strain evidence="1 2">23C40</strain>
    </source>
</reference>
<evidence type="ECO:0000313" key="2">
    <source>
        <dbReference type="Proteomes" id="UP000295043"/>
    </source>
</evidence>
<sequence length="65" mass="7061">MHGPRSRVGAGSFKLNCARPGGPRRGCRQHAAEEAVLALKSIYDKPFLRKSLLLRLAVAVVEHAP</sequence>